<comment type="caution">
    <text evidence="3">The sequence shown here is derived from an EMBL/GenBank/DDBJ whole genome shotgun (WGS) entry which is preliminary data.</text>
</comment>
<organism evidence="3 4">
    <name type="scientific">Lichtheimia corymbifera JMRC:FSU:9682</name>
    <dbReference type="NCBI Taxonomy" id="1263082"/>
    <lineage>
        <taxon>Eukaryota</taxon>
        <taxon>Fungi</taxon>
        <taxon>Fungi incertae sedis</taxon>
        <taxon>Mucoromycota</taxon>
        <taxon>Mucoromycotina</taxon>
        <taxon>Mucoromycetes</taxon>
        <taxon>Mucorales</taxon>
        <taxon>Lichtheimiaceae</taxon>
        <taxon>Lichtheimia</taxon>
    </lineage>
</organism>
<dbReference type="STRING" id="1263082.A0A068SG01"/>
<dbReference type="PANTHER" id="PTHR38120">
    <property type="entry name" value="EXPRESSED PROTEIN"/>
    <property type="match status" value="1"/>
</dbReference>
<feature type="compositionally biased region" description="Polar residues" evidence="2">
    <location>
        <begin position="178"/>
        <end position="189"/>
    </location>
</feature>
<dbReference type="Proteomes" id="UP000027586">
    <property type="component" value="Unassembled WGS sequence"/>
</dbReference>
<dbReference type="AlphaFoldDB" id="A0A068SG01"/>
<keyword evidence="4" id="KW-1185">Reference proteome</keyword>
<dbReference type="PANTHER" id="PTHR38120:SF1">
    <property type="entry name" value="M PROTEIN, SEROTYPE 2.1"/>
    <property type="match status" value="1"/>
</dbReference>
<proteinExistence type="predicted"/>
<dbReference type="VEuPathDB" id="FungiDB:LCOR_10970.1"/>
<dbReference type="Gene3D" id="1.20.5.2440">
    <property type="match status" value="1"/>
</dbReference>
<reference evidence="3" key="1">
    <citation type="submission" date="2013-08" db="EMBL/GenBank/DDBJ databases">
        <title>Gene expansion shapes genome architecture in the human pathogen Lichtheimia corymbifera: an evolutionary genomics analysis in the ancient terrestrial Mucorales (Mucoromycotina).</title>
        <authorList>
            <person name="Schwartze V.U."/>
            <person name="Winter S."/>
            <person name="Shelest E."/>
            <person name="Marcet-Houben M."/>
            <person name="Horn F."/>
            <person name="Wehner S."/>
            <person name="Hoffmann K."/>
            <person name="Riege K."/>
            <person name="Sammeth M."/>
            <person name="Nowrousian M."/>
            <person name="Valiante V."/>
            <person name="Linde J."/>
            <person name="Jacobsen I.D."/>
            <person name="Marz M."/>
            <person name="Brakhage A.A."/>
            <person name="Gabaldon T."/>
            <person name="Bocker S."/>
            <person name="Voigt K."/>
        </authorList>
    </citation>
    <scope>NUCLEOTIDE SEQUENCE [LARGE SCALE GENOMIC DNA]</scope>
    <source>
        <strain evidence="3">FSU 9682</strain>
    </source>
</reference>
<accession>A0A068SG01</accession>
<dbReference type="Gene3D" id="1.10.287.1490">
    <property type="match status" value="1"/>
</dbReference>
<dbReference type="EMBL" id="CBTN010000084">
    <property type="protein sequence ID" value="CDH60181.1"/>
    <property type="molecule type" value="Genomic_DNA"/>
</dbReference>
<keyword evidence="1" id="KW-0175">Coiled coil</keyword>
<evidence type="ECO:0000313" key="3">
    <source>
        <dbReference type="EMBL" id="CDH60181.1"/>
    </source>
</evidence>
<evidence type="ECO:0000313" key="4">
    <source>
        <dbReference type="Proteomes" id="UP000027586"/>
    </source>
</evidence>
<name>A0A068SG01_9FUNG</name>
<feature type="region of interest" description="Disordered" evidence="2">
    <location>
        <begin position="141"/>
        <end position="189"/>
    </location>
</feature>
<gene>
    <name evidence="3" type="ORF">LCOR_10970.1</name>
</gene>
<sequence length="412" mass="46922">MDWNATTSSANATSCSNLDMRGMAQALHDDLSQAHHDRDSLQEQLAERVEKHSEVLIENKQLHKRIATLQQQMSFAIEAQTRLETDYYAREQDLEELKKTVAQLTREKKEVVKQLKSEQESFEYQQQRWLQKEESLNKQIRKLSSQATTTAASCKRRLPTSPKSSPSEYDSKKISPSPRLQQRVVSPSAERTITKLKSQLANLEKQYADQHQYQLACINHLEEQLASARQMNESLMEDNESYQLLLHEKTMNGEILAASRATMDTESSDTRGLNLADELGNANYIQEQESSLYDEVRSLKDTNRALQLYLNKILMKIIDNESMQHVLSVDDIPATSKMHPPKQHDTMIQSQSSTTTSTIPKVMRSSFSTGLLSKFLSKRLPTSQQTRDININVTEAIPVNTVDDGKDVSCTR</sequence>
<feature type="coiled-coil region" evidence="1">
    <location>
        <begin position="24"/>
        <end position="121"/>
    </location>
</feature>
<feature type="compositionally biased region" description="Low complexity" evidence="2">
    <location>
        <begin position="349"/>
        <end position="358"/>
    </location>
</feature>
<protein>
    <submittedName>
        <fullName evidence="3">Uncharacterized protein</fullName>
    </submittedName>
</protein>
<feature type="compositionally biased region" description="Polar residues" evidence="2">
    <location>
        <begin position="142"/>
        <end position="152"/>
    </location>
</feature>
<feature type="region of interest" description="Disordered" evidence="2">
    <location>
        <begin position="337"/>
        <end position="358"/>
    </location>
</feature>
<evidence type="ECO:0000256" key="1">
    <source>
        <dbReference type="SAM" id="Coils"/>
    </source>
</evidence>
<dbReference type="OrthoDB" id="2121319at2759"/>
<evidence type="ECO:0000256" key="2">
    <source>
        <dbReference type="SAM" id="MobiDB-lite"/>
    </source>
</evidence>